<evidence type="ECO:0000313" key="1">
    <source>
        <dbReference type="EMBL" id="EFX03528.1"/>
    </source>
</evidence>
<sequence length="133" mass="14990">MEQDRGGKRSDYEDTEPFPGKYKATHRTYNHALVGDWLILTLLLHSHPFRLLVMCLYVAHVRVCAHCSLEDTVLISERLCQDAARNGIFASCGTGPGTRRNPTRYQCWGCREAIDVRMSGTAPALTPRQISLK</sequence>
<dbReference type="Proteomes" id="UP000007796">
    <property type="component" value="Unassembled WGS sequence"/>
</dbReference>
<gene>
    <name evidence="1" type="ORF">CMQ_456</name>
</gene>
<dbReference type="GeneID" id="25977784"/>
<accession>F0XEI6</accession>
<proteinExistence type="predicted"/>
<dbReference type="AlphaFoldDB" id="F0XEI6"/>
<dbReference type="EMBL" id="GL629765">
    <property type="protein sequence ID" value="EFX03528.1"/>
    <property type="molecule type" value="Genomic_DNA"/>
</dbReference>
<reference evidence="1 2" key="1">
    <citation type="journal article" date="2011" name="Proc. Natl. Acad. Sci. U.S.A.">
        <title>Genome and transcriptome analyses of the mountain pine beetle-fungal symbiont Grosmannia clavigera, a lodgepole pine pathogen.</title>
        <authorList>
            <person name="DiGuistini S."/>
            <person name="Wang Y."/>
            <person name="Liao N.Y."/>
            <person name="Taylor G."/>
            <person name="Tanguay P."/>
            <person name="Feau N."/>
            <person name="Henrissat B."/>
            <person name="Chan S.K."/>
            <person name="Hesse-Orce U."/>
            <person name="Alamouti S.M."/>
            <person name="Tsui C.K.M."/>
            <person name="Docking R.T."/>
            <person name="Levasseur A."/>
            <person name="Haridas S."/>
            <person name="Robertson G."/>
            <person name="Birol I."/>
            <person name="Holt R.A."/>
            <person name="Marra M.A."/>
            <person name="Hamelin R.C."/>
            <person name="Hirst M."/>
            <person name="Jones S.J.M."/>
            <person name="Bohlmann J."/>
            <person name="Breuil C."/>
        </authorList>
    </citation>
    <scope>NUCLEOTIDE SEQUENCE [LARGE SCALE GENOMIC DNA]</scope>
    <source>
        <strain evidence="2">kw1407 / UAMH 11150</strain>
    </source>
</reference>
<dbReference type="eggNOG" id="ENOG502T417">
    <property type="taxonomic scope" value="Eukaryota"/>
</dbReference>
<keyword evidence="2" id="KW-1185">Reference proteome</keyword>
<dbReference type="OrthoDB" id="5226444at2759"/>
<evidence type="ECO:0000313" key="2">
    <source>
        <dbReference type="Proteomes" id="UP000007796"/>
    </source>
</evidence>
<dbReference type="RefSeq" id="XP_014173010.1">
    <property type="nucleotide sequence ID" value="XM_014317535.1"/>
</dbReference>
<organism evidence="2">
    <name type="scientific">Grosmannia clavigera (strain kw1407 / UAMH 11150)</name>
    <name type="common">Blue stain fungus</name>
    <name type="synonym">Graphiocladiella clavigera</name>
    <dbReference type="NCBI Taxonomy" id="655863"/>
    <lineage>
        <taxon>Eukaryota</taxon>
        <taxon>Fungi</taxon>
        <taxon>Dikarya</taxon>
        <taxon>Ascomycota</taxon>
        <taxon>Pezizomycotina</taxon>
        <taxon>Sordariomycetes</taxon>
        <taxon>Sordariomycetidae</taxon>
        <taxon>Ophiostomatales</taxon>
        <taxon>Ophiostomataceae</taxon>
        <taxon>Leptographium</taxon>
    </lineage>
</organism>
<protein>
    <submittedName>
        <fullName evidence="1">Uncharacterized protein</fullName>
    </submittedName>
</protein>
<dbReference type="InParanoid" id="F0XEI6"/>
<dbReference type="HOGENOM" id="CLU_1906943_0_0_1"/>
<name>F0XEI6_GROCL</name>